<protein>
    <submittedName>
        <fullName evidence="1">PaREP1 family protein</fullName>
    </submittedName>
</protein>
<name>A0AAT9GN23_9CREN</name>
<accession>A0AAT9GN23</accession>
<reference evidence="1" key="1">
    <citation type="submission" date="2024-03" db="EMBL/GenBank/DDBJ databases">
        <title>Complete genome sequence of Sulfurisphaera javensis strain KD-1.</title>
        <authorList>
            <person name="Sakai H."/>
            <person name="Nur N."/>
            <person name="Suwanto A."/>
            <person name="Kurosawa N."/>
        </authorList>
    </citation>
    <scope>NUCLEOTIDE SEQUENCE</scope>
    <source>
        <strain evidence="1">KD-1</strain>
    </source>
</reference>
<gene>
    <name evidence="1" type="ORF">SJAV_02410</name>
</gene>
<dbReference type="PANTHER" id="PTHR34237:SF4">
    <property type="entry name" value="PAREP1 FAMILY PROTEIN"/>
    <property type="match status" value="1"/>
</dbReference>
<dbReference type="Gene3D" id="1.20.120.330">
    <property type="entry name" value="Nucleotidyltransferases domain 2"/>
    <property type="match status" value="1"/>
</dbReference>
<evidence type="ECO:0000313" key="1">
    <source>
        <dbReference type="EMBL" id="BFH72297.1"/>
    </source>
</evidence>
<dbReference type="InterPro" id="IPR010268">
    <property type="entry name" value="PaREP1"/>
</dbReference>
<dbReference type="RefSeq" id="WP_369610531.1">
    <property type="nucleotide sequence ID" value="NZ_AP031322.1"/>
</dbReference>
<dbReference type="EMBL" id="AP031322">
    <property type="protein sequence ID" value="BFH72297.1"/>
    <property type="molecule type" value="Genomic_DNA"/>
</dbReference>
<dbReference type="Pfam" id="PF05942">
    <property type="entry name" value="PaREP1"/>
    <property type="match status" value="1"/>
</dbReference>
<organism evidence="1">
    <name type="scientific">Sulfurisphaera javensis</name>
    <dbReference type="NCBI Taxonomy" id="2049879"/>
    <lineage>
        <taxon>Archaea</taxon>
        <taxon>Thermoproteota</taxon>
        <taxon>Thermoprotei</taxon>
        <taxon>Sulfolobales</taxon>
        <taxon>Sulfolobaceae</taxon>
        <taxon>Sulfurisphaera</taxon>
    </lineage>
</organism>
<dbReference type="PANTHER" id="PTHR34237">
    <property type="entry name" value="PAREP8-RELATED"/>
    <property type="match status" value="1"/>
</dbReference>
<dbReference type="KEGG" id="sjv:SJAV_02410"/>
<dbReference type="AlphaFoldDB" id="A0AAT9GN23"/>
<dbReference type="GeneID" id="92353171"/>
<sequence length="119" mass="14252">MKLTLDSIRKFIQEADELLEKGDLIQASEKYYKAAEEAIKILTIKHNLKVLYKINERKRWSSELLFKAVDELRIIYKDVEKYWLSAWKLHVDGFHEVALNYEEIKRLKEDVKKLISLLK</sequence>
<proteinExistence type="predicted"/>